<reference evidence="2 3" key="1">
    <citation type="journal article" date="2019" name="Int. J. Syst. Evol. Microbiol.">
        <title>The Global Catalogue of Microorganisms (GCM) 10K type strain sequencing project: providing services to taxonomists for standard genome sequencing and annotation.</title>
        <authorList>
            <consortium name="The Broad Institute Genomics Platform"/>
            <consortium name="The Broad Institute Genome Sequencing Center for Infectious Disease"/>
            <person name="Wu L."/>
            <person name="Ma J."/>
        </authorList>
    </citation>
    <scope>NUCLEOTIDE SEQUENCE [LARGE SCALE GENOMIC DNA]</scope>
    <source>
        <strain evidence="2 3">JCM 6305</strain>
    </source>
</reference>
<keyword evidence="3" id="KW-1185">Reference proteome</keyword>
<dbReference type="EMBL" id="BAAASZ010000037">
    <property type="protein sequence ID" value="GAA2461369.1"/>
    <property type="molecule type" value="Genomic_DNA"/>
</dbReference>
<protein>
    <submittedName>
        <fullName evidence="2">Uncharacterized protein</fullName>
    </submittedName>
</protein>
<feature type="region of interest" description="Disordered" evidence="1">
    <location>
        <begin position="1"/>
        <end position="81"/>
    </location>
</feature>
<feature type="compositionally biased region" description="Low complexity" evidence="1">
    <location>
        <begin position="1"/>
        <end position="14"/>
    </location>
</feature>
<evidence type="ECO:0000313" key="2">
    <source>
        <dbReference type="EMBL" id="GAA2461369.1"/>
    </source>
</evidence>
<evidence type="ECO:0000256" key="1">
    <source>
        <dbReference type="SAM" id="MobiDB-lite"/>
    </source>
</evidence>
<dbReference type="Proteomes" id="UP001501638">
    <property type="component" value="Unassembled WGS sequence"/>
</dbReference>
<proteinExistence type="predicted"/>
<accession>A0ABN3KJF3</accession>
<sequence>MSAAVRGGSASSSATDPRPLRDGPRPEPGCANTGHPGAERRMASVYSGVVRASRDRTFSGRGSSVPTRREPRMSHCDQGCP</sequence>
<evidence type="ECO:0000313" key="3">
    <source>
        <dbReference type="Proteomes" id="UP001501638"/>
    </source>
</evidence>
<gene>
    <name evidence="2" type="ORF">GCM10010405_52240</name>
</gene>
<name>A0ABN3KJF3_9ACTN</name>
<comment type="caution">
    <text evidence="2">The sequence shown here is derived from an EMBL/GenBank/DDBJ whole genome shotgun (WGS) entry which is preliminary data.</text>
</comment>
<organism evidence="2 3">
    <name type="scientific">Streptomyces macrosporus</name>
    <dbReference type="NCBI Taxonomy" id="44032"/>
    <lineage>
        <taxon>Bacteria</taxon>
        <taxon>Bacillati</taxon>
        <taxon>Actinomycetota</taxon>
        <taxon>Actinomycetes</taxon>
        <taxon>Kitasatosporales</taxon>
        <taxon>Streptomycetaceae</taxon>
        <taxon>Streptomyces</taxon>
    </lineage>
</organism>